<evidence type="ECO:0000313" key="2">
    <source>
        <dbReference type="EMBL" id="SKC83345.1"/>
    </source>
</evidence>
<organism evidence="2 3">
    <name type="scientific">Ohtaekwangia koreensis</name>
    <dbReference type="NCBI Taxonomy" id="688867"/>
    <lineage>
        <taxon>Bacteria</taxon>
        <taxon>Pseudomonadati</taxon>
        <taxon>Bacteroidota</taxon>
        <taxon>Cytophagia</taxon>
        <taxon>Cytophagales</taxon>
        <taxon>Fulvivirgaceae</taxon>
        <taxon>Ohtaekwangia</taxon>
    </lineage>
</organism>
<accession>A0A1T5M5E0</accession>
<feature type="chain" id="PRO_5013001855" description="DUF4488 domain-containing protein" evidence="1">
    <location>
        <begin position="21"/>
        <end position="124"/>
    </location>
</feature>
<reference evidence="2 3" key="1">
    <citation type="submission" date="2017-02" db="EMBL/GenBank/DDBJ databases">
        <authorList>
            <person name="Peterson S.W."/>
        </authorList>
    </citation>
    <scope>NUCLEOTIDE SEQUENCE [LARGE SCALE GENOMIC DNA]</scope>
    <source>
        <strain evidence="2 3">DSM 25262</strain>
    </source>
</reference>
<keyword evidence="1" id="KW-0732">Signal</keyword>
<dbReference type="EMBL" id="FUZU01000003">
    <property type="protein sequence ID" value="SKC83345.1"/>
    <property type="molecule type" value="Genomic_DNA"/>
</dbReference>
<name>A0A1T5M5E0_9BACT</name>
<gene>
    <name evidence="2" type="ORF">SAMN05660236_4427</name>
</gene>
<sequence length="124" mass="13706">MKKTLFIICISLLSTAISYGQGQNDFSGSWMYSVTDTPYGNFYGTIILNKSGETYNGKVVNKAGKQYTLDVLRVKGNRLVFSSNVEETNSIFNCSFKGDSVLATIEVKGDKFLYKLKGKKVSGK</sequence>
<evidence type="ECO:0000313" key="3">
    <source>
        <dbReference type="Proteomes" id="UP000190961"/>
    </source>
</evidence>
<feature type="signal peptide" evidence="1">
    <location>
        <begin position="1"/>
        <end position="20"/>
    </location>
</feature>
<proteinExistence type="predicted"/>
<evidence type="ECO:0008006" key="4">
    <source>
        <dbReference type="Google" id="ProtNLM"/>
    </source>
</evidence>
<dbReference type="OrthoDB" id="1494786at2"/>
<protein>
    <recommendedName>
        <fullName evidence="4">DUF4488 domain-containing protein</fullName>
    </recommendedName>
</protein>
<dbReference type="STRING" id="688867.SAMN05660236_4427"/>
<dbReference type="AlphaFoldDB" id="A0A1T5M5E0"/>
<keyword evidence="3" id="KW-1185">Reference proteome</keyword>
<dbReference type="Proteomes" id="UP000190961">
    <property type="component" value="Unassembled WGS sequence"/>
</dbReference>
<evidence type="ECO:0000256" key="1">
    <source>
        <dbReference type="SAM" id="SignalP"/>
    </source>
</evidence>
<dbReference type="RefSeq" id="WP_079688956.1">
    <property type="nucleotide sequence ID" value="NZ_FUZU01000003.1"/>
</dbReference>